<evidence type="ECO:0008006" key="5">
    <source>
        <dbReference type="Google" id="ProtNLM"/>
    </source>
</evidence>
<gene>
    <name evidence="3" type="ORF">IAC18_06140</name>
</gene>
<keyword evidence="2" id="KW-1133">Transmembrane helix</keyword>
<sequence>DSGKEPDARADIYALAGCLYYGLTGVTPPSAPERRLGRELPEPASFGADIPAKSRAALLRALSLDVAERPESVEALVSALEPDAPEPEAVPPEPVPPKPEPHPDRGGRKLVIALAAVLAAMALILTIALIPRDEGGPEPPAIVTGRPESLPDFDELFADAVTVADAAELAAALEDEAVPAIICSGEVTNEPGAAQLRLTKPVYVPEDGVLDAADGALVAAEGCTLWVDGYVSCGRSSSFASLVTDGGDIICGENGSIDATLWYTPGHFTLLGESGNIRDVHTLPSEAVFEFAAVVTDFEGFLAAANDPTVTAITVDGPVAVSGQLSVSKPVLVTENGSLGLPEGYSAEGEDVCELQFTAGLINNGSVTCSLWSDDCVLNRGVIEPARGVWAGEQGGSDARVLNLGSMRLSYYSVLWCDTLNLGEISVSGGSDSPGLHNDEGTLFNCGSVTVGQGAELRIGGTLFNAGSLVADGRFLNLGLVVSCGADYMEVNGELENLGLIDMYDGSGVIAGSGIDSSGGAIISRNTDFSSGTEGVWLADFAAIDQGTEGHRTVASEAELRAALEDPAVGCIDVDRRVEISAPLTLTKPLYVYGEGRLVLAEGAALTVDGVPAAINGLGLEADGVAVVNGGMLEIIAPWTCSGEGAGLSVSGGSWFYSREYALELESCEVESGSLAVLAAYGGSLSLKDASAEGTLCLGADIAGGFSLAAEGGTIIQLGDAESDSGVISVDGGRYNQLGALTLTGGGVTNGGSFLTTSSPLVIAEGAYFANNGEFRQESFTDSTVTLEGEFVNNGRVYF</sequence>
<reference evidence="3" key="1">
    <citation type="submission" date="2020-10" db="EMBL/GenBank/DDBJ databases">
        <authorList>
            <person name="Gilroy R."/>
        </authorList>
    </citation>
    <scope>NUCLEOTIDE SEQUENCE</scope>
    <source>
        <strain evidence="3">ChiHjej10B9-9673</strain>
    </source>
</reference>
<proteinExistence type="predicted"/>
<evidence type="ECO:0000256" key="1">
    <source>
        <dbReference type="SAM" id="MobiDB-lite"/>
    </source>
</evidence>
<feature type="region of interest" description="Disordered" evidence="1">
    <location>
        <begin position="82"/>
        <end position="104"/>
    </location>
</feature>
<accession>A0A9D1FDX3</accession>
<dbReference type="EMBL" id="DVJK01000169">
    <property type="protein sequence ID" value="HIS67128.1"/>
    <property type="molecule type" value="Genomic_DNA"/>
</dbReference>
<feature type="compositionally biased region" description="Pro residues" evidence="1">
    <location>
        <begin position="88"/>
        <end position="98"/>
    </location>
</feature>
<name>A0A9D1FDX3_9FIRM</name>
<dbReference type="Gene3D" id="1.10.510.10">
    <property type="entry name" value="Transferase(Phosphotransferase) domain 1"/>
    <property type="match status" value="1"/>
</dbReference>
<organism evidence="3 4">
    <name type="scientific">Candidatus Scatomorpha merdipullorum</name>
    <dbReference type="NCBI Taxonomy" id="2840927"/>
    <lineage>
        <taxon>Bacteria</taxon>
        <taxon>Bacillati</taxon>
        <taxon>Bacillota</taxon>
        <taxon>Clostridia</taxon>
        <taxon>Eubacteriales</taxon>
        <taxon>Candidatus Scatomorpha</taxon>
    </lineage>
</organism>
<evidence type="ECO:0000313" key="4">
    <source>
        <dbReference type="Proteomes" id="UP000824001"/>
    </source>
</evidence>
<protein>
    <recommendedName>
        <fullName evidence="5">Protein kinase domain-containing protein</fullName>
    </recommendedName>
</protein>
<keyword evidence="2" id="KW-0812">Transmembrane</keyword>
<dbReference type="Proteomes" id="UP000824001">
    <property type="component" value="Unassembled WGS sequence"/>
</dbReference>
<keyword evidence="2" id="KW-0472">Membrane</keyword>
<evidence type="ECO:0000256" key="2">
    <source>
        <dbReference type="SAM" id="Phobius"/>
    </source>
</evidence>
<reference evidence="3" key="2">
    <citation type="journal article" date="2021" name="PeerJ">
        <title>Extensive microbial diversity within the chicken gut microbiome revealed by metagenomics and culture.</title>
        <authorList>
            <person name="Gilroy R."/>
            <person name="Ravi A."/>
            <person name="Getino M."/>
            <person name="Pursley I."/>
            <person name="Horton D.L."/>
            <person name="Alikhan N.F."/>
            <person name="Baker D."/>
            <person name="Gharbi K."/>
            <person name="Hall N."/>
            <person name="Watson M."/>
            <person name="Adriaenssens E.M."/>
            <person name="Foster-Nyarko E."/>
            <person name="Jarju S."/>
            <person name="Secka A."/>
            <person name="Antonio M."/>
            <person name="Oren A."/>
            <person name="Chaudhuri R.R."/>
            <person name="La Ragione R."/>
            <person name="Hildebrand F."/>
            <person name="Pallen M.J."/>
        </authorList>
    </citation>
    <scope>NUCLEOTIDE SEQUENCE</scope>
    <source>
        <strain evidence="3">ChiHjej10B9-9673</strain>
    </source>
</reference>
<dbReference type="AlphaFoldDB" id="A0A9D1FDX3"/>
<feature type="transmembrane region" description="Helical" evidence="2">
    <location>
        <begin position="110"/>
        <end position="130"/>
    </location>
</feature>
<comment type="caution">
    <text evidence="3">The sequence shown here is derived from an EMBL/GenBank/DDBJ whole genome shotgun (WGS) entry which is preliminary data.</text>
</comment>
<feature type="non-terminal residue" evidence="3">
    <location>
        <position position="1"/>
    </location>
</feature>
<evidence type="ECO:0000313" key="3">
    <source>
        <dbReference type="EMBL" id="HIS67128.1"/>
    </source>
</evidence>